<gene>
    <name evidence="3" type="ORF">FM105_02290</name>
</gene>
<dbReference type="Proteomes" id="UP000196581">
    <property type="component" value="Unassembled WGS sequence"/>
</dbReference>
<dbReference type="Gene3D" id="3.20.20.30">
    <property type="entry name" value="Luciferase-like domain"/>
    <property type="match status" value="1"/>
</dbReference>
<dbReference type="AlphaFoldDB" id="A0A1X6WYL5"/>
<dbReference type="NCBIfam" id="TIGR03557">
    <property type="entry name" value="F420_G6P_family"/>
    <property type="match status" value="1"/>
</dbReference>
<evidence type="ECO:0000313" key="3">
    <source>
        <dbReference type="EMBL" id="SLM90905.1"/>
    </source>
</evidence>
<feature type="domain" description="Luciferase-like" evidence="2">
    <location>
        <begin position="14"/>
        <end position="303"/>
    </location>
</feature>
<organism evidence="3 4">
    <name type="scientific">Brevibacterium yomogidense</name>
    <dbReference type="NCBI Taxonomy" id="946573"/>
    <lineage>
        <taxon>Bacteria</taxon>
        <taxon>Bacillati</taxon>
        <taxon>Actinomycetota</taxon>
        <taxon>Actinomycetes</taxon>
        <taxon>Micrococcales</taxon>
        <taxon>Brevibacteriaceae</taxon>
        <taxon>Brevibacterium</taxon>
    </lineage>
</organism>
<dbReference type="RefSeq" id="WP_087003977.1">
    <property type="nucleotide sequence ID" value="NZ_FWFF01000001.1"/>
</dbReference>
<dbReference type="InterPro" id="IPR036661">
    <property type="entry name" value="Luciferase-like_sf"/>
</dbReference>
<dbReference type="Pfam" id="PF00296">
    <property type="entry name" value="Bac_luciferase"/>
    <property type="match status" value="1"/>
</dbReference>
<dbReference type="InterPro" id="IPR019945">
    <property type="entry name" value="F420_G6P_DH-rel"/>
</dbReference>
<evidence type="ECO:0000313" key="4">
    <source>
        <dbReference type="Proteomes" id="UP000196581"/>
    </source>
</evidence>
<dbReference type="InterPro" id="IPR050564">
    <property type="entry name" value="F420-G6PD/mer"/>
</dbReference>
<proteinExistence type="predicted"/>
<dbReference type="GO" id="GO:0016705">
    <property type="term" value="F:oxidoreductase activity, acting on paired donors, with incorporation or reduction of molecular oxygen"/>
    <property type="evidence" value="ECO:0007669"/>
    <property type="project" value="InterPro"/>
</dbReference>
<name>A0A1X6WYL5_9MICO</name>
<dbReference type="PANTHER" id="PTHR43244">
    <property type="match status" value="1"/>
</dbReference>
<keyword evidence="4" id="KW-1185">Reference proteome</keyword>
<accession>A0A1X6WYL5</accession>
<evidence type="ECO:0000256" key="1">
    <source>
        <dbReference type="ARBA" id="ARBA00023002"/>
    </source>
</evidence>
<dbReference type="EMBL" id="FWFF01000001">
    <property type="protein sequence ID" value="SLM90905.1"/>
    <property type="molecule type" value="Genomic_DNA"/>
</dbReference>
<protein>
    <submittedName>
        <fullName evidence="3">Similar to F420-dependent glucose-6-phosphate dehydrogenase, Caur_2833 family</fullName>
    </submittedName>
</protein>
<reference evidence="4" key="1">
    <citation type="submission" date="2017-02" db="EMBL/GenBank/DDBJ databases">
        <authorList>
            <person name="Dridi B."/>
        </authorList>
    </citation>
    <scope>NUCLEOTIDE SEQUENCE [LARGE SCALE GENOMIC DNA]</scope>
    <source>
        <strain evidence="4">B Co 03.10</strain>
    </source>
</reference>
<evidence type="ECO:0000259" key="2">
    <source>
        <dbReference type="Pfam" id="PF00296"/>
    </source>
</evidence>
<sequence>MASIGLSLRLEHLHPRAAVDLAVRAESHGFSGVMAADHFQPWLPDGGHAPFVWSVLSAIGERTRGDLGPGVTTPSFRWHPAVVAQASATTAAMFPGRHWLGIGSGEAINEHVVAQYWPEAPERIDRMFEAVDLIRKLFAASLQKRDVRHAGRYFSMESTRLWTMPDTAPEVLVAASGPVAAKRVGRSADGIITVGAPGDRVPQLLSRFADGARESGRDPATMTKIVQLHVSWAPTEDEAMRQALERWPIGAMPFRKSDIRSPYDFKQLARTVRPEDFAGHVHISSDLDAHREYIQAHLDLGFDRVYLHHVGADQSAWVEAFGASVLPRLRGL</sequence>
<dbReference type="PANTHER" id="PTHR43244:SF1">
    <property type="entry name" value="5,10-METHYLENETETRAHYDROMETHANOPTERIN REDUCTASE"/>
    <property type="match status" value="1"/>
</dbReference>
<dbReference type="SUPFAM" id="SSF51679">
    <property type="entry name" value="Bacterial luciferase-like"/>
    <property type="match status" value="1"/>
</dbReference>
<keyword evidence="1" id="KW-0560">Oxidoreductase</keyword>
<dbReference type="InterPro" id="IPR011251">
    <property type="entry name" value="Luciferase-like_dom"/>
</dbReference>
<dbReference type="CDD" id="cd01097">
    <property type="entry name" value="Tetrahydromethanopterin_reductase"/>
    <property type="match status" value="1"/>
</dbReference>